<accession>A0A4R6TDQ2</accession>
<comment type="caution">
    <text evidence="1">The sequence shown here is derived from an EMBL/GenBank/DDBJ whole genome shotgun (WGS) entry which is preliminary data.</text>
</comment>
<protein>
    <submittedName>
        <fullName evidence="1">Uncharacterized protein</fullName>
    </submittedName>
</protein>
<evidence type="ECO:0000313" key="1">
    <source>
        <dbReference type="EMBL" id="TDQ19564.1"/>
    </source>
</evidence>
<dbReference type="OrthoDB" id="821958at2"/>
<dbReference type="Pfam" id="PF19781">
    <property type="entry name" value="DUF6266"/>
    <property type="match status" value="1"/>
</dbReference>
<evidence type="ECO:0000313" key="2">
    <source>
        <dbReference type="Proteomes" id="UP000294535"/>
    </source>
</evidence>
<dbReference type="InterPro" id="IPR046233">
    <property type="entry name" value="DUF6266"/>
</dbReference>
<dbReference type="AlphaFoldDB" id="A0A4R6TDQ2"/>
<reference evidence="1 2" key="1">
    <citation type="submission" date="2019-03" db="EMBL/GenBank/DDBJ databases">
        <title>Genomic Encyclopedia of Type Strains, Phase III (KMG-III): the genomes of soil and plant-associated and newly described type strains.</title>
        <authorList>
            <person name="Whitman W."/>
        </authorList>
    </citation>
    <scope>NUCLEOTIDE SEQUENCE [LARGE SCALE GENOMIC DNA]</scope>
    <source>
        <strain evidence="1 2">CECT 8446</strain>
    </source>
</reference>
<dbReference type="Proteomes" id="UP000294535">
    <property type="component" value="Unassembled WGS sequence"/>
</dbReference>
<sequence length="213" mass="24503">MGKIESSFLKLISGRVGDMVIYNLNGKTIVRKRQGQRIAPLSELQRYHQEVFRLANAFFIPLKEELNFTYSAFEIGSKKGFHQAIGELIKQSVIHGEKPSVDHIKATISSGPLIGAREAKAMRINASQLLIEWSPNAWEGSARDGDLSYFLGYDFSRKRYFSIRNGAFRKEGKFLLEIPWDQLDPESFWLYMAFYRKERGKLSFSNSQYLGLF</sequence>
<gene>
    <name evidence="1" type="ORF">DFQ04_1387</name>
</gene>
<proteinExistence type="predicted"/>
<organism evidence="1 2">
    <name type="scientific">Algoriphagus boseongensis</name>
    <dbReference type="NCBI Taxonomy" id="1442587"/>
    <lineage>
        <taxon>Bacteria</taxon>
        <taxon>Pseudomonadati</taxon>
        <taxon>Bacteroidota</taxon>
        <taxon>Cytophagia</taxon>
        <taxon>Cytophagales</taxon>
        <taxon>Cyclobacteriaceae</taxon>
        <taxon>Algoriphagus</taxon>
    </lineage>
</organism>
<dbReference type="EMBL" id="SNYF01000005">
    <property type="protein sequence ID" value="TDQ19564.1"/>
    <property type="molecule type" value="Genomic_DNA"/>
</dbReference>
<name>A0A4R6TDQ2_9BACT</name>
<dbReference type="RefSeq" id="WP_133553986.1">
    <property type="nucleotide sequence ID" value="NZ_SNYF01000005.1"/>
</dbReference>
<keyword evidence="2" id="KW-1185">Reference proteome</keyword>